<dbReference type="RefSeq" id="WP_324773026.1">
    <property type="nucleotide sequence ID" value="NZ_BAAATS010000032.1"/>
</dbReference>
<accession>A0ABU6CL48</accession>
<organism evidence="4 5">
    <name type="scientific">Streptomyces kunmingensis</name>
    <dbReference type="NCBI Taxonomy" id="68225"/>
    <lineage>
        <taxon>Bacteria</taxon>
        <taxon>Bacillati</taxon>
        <taxon>Actinomycetota</taxon>
        <taxon>Actinomycetes</taxon>
        <taxon>Kitasatosporales</taxon>
        <taxon>Streptomycetaceae</taxon>
        <taxon>Streptomyces</taxon>
    </lineage>
</organism>
<comment type="caution">
    <text evidence="4">The sequence shown here is derived from an EMBL/GenBank/DDBJ whole genome shotgun (WGS) entry which is preliminary data.</text>
</comment>
<name>A0ABU6CL48_9ACTN</name>
<evidence type="ECO:0000313" key="4">
    <source>
        <dbReference type="EMBL" id="MEB3965085.1"/>
    </source>
</evidence>
<gene>
    <name evidence="4" type="ORF">OKJ48_33380</name>
</gene>
<keyword evidence="1" id="KW-0560">Oxidoreductase</keyword>
<keyword evidence="5" id="KW-1185">Reference proteome</keyword>
<evidence type="ECO:0000256" key="2">
    <source>
        <dbReference type="ARBA" id="ARBA00023004"/>
    </source>
</evidence>
<dbReference type="InterPro" id="IPR003819">
    <property type="entry name" value="TauD/TfdA-like"/>
</dbReference>
<dbReference type="InterPro" id="IPR042098">
    <property type="entry name" value="TauD-like_sf"/>
</dbReference>
<dbReference type="SUPFAM" id="SSF51197">
    <property type="entry name" value="Clavaminate synthase-like"/>
    <property type="match status" value="1"/>
</dbReference>
<evidence type="ECO:0000256" key="1">
    <source>
        <dbReference type="ARBA" id="ARBA00023002"/>
    </source>
</evidence>
<dbReference type="GO" id="GO:0051213">
    <property type="term" value="F:dioxygenase activity"/>
    <property type="evidence" value="ECO:0007669"/>
    <property type="project" value="UniProtKB-KW"/>
</dbReference>
<protein>
    <submittedName>
        <fullName evidence="4">TauD/TfdA family dioxygenase</fullName>
    </submittedName>
</protein>
<dbReference type="Proteomes" id="UP001352223">
    <property type="component" value="Unassembled WGS sequence"/>
</dbReference>
<keyword evidence="2" id="KW-0408">Iron</keyword>
<dbReference type="Pfam" id="PF02668">
    <property type="entry name" value="TauD"/>
    <property type="match status" value="1"/>
</dbReference>
<evidence type="ECO:0000313" key="5">
    <source>
        <dbReference type="Proteomes" id="UP001352223"/>
    </source>
</evidence>
<dbReference type="EMBL" id="JAOZYB010000323">
    <property type="protein sequence ID" value="MEB3965085.1"/>
    <property type="molecule type" value="Genomic_DNA"/>
</dbReference>
<reference evidence="4 5" key="1">
    <citation type="submission" date="2022-10" db="EMBL/GenBank/DDBJ databases">
        <authorList>
            <person name="Xie J."/>
            <person name="Shen N."/>
        </authorList>
    </citation>
    <scope>NUCLEOTIDE SEQUENCE [LARGE SCALE GENOMIC DNA]</scope>
    <source>
        <strain evidence="4 5">DSM 41681</strain>
    </source>
</reference>
<feature type="domain" description="TauD/TfdA-like" evidence="3">
    <location>
        <begin position="177"/>
        <end position="208"/>
    </location>
</feature>
<proteinExistence type="predicted"/>
<sequence length="219" mass="23707">MSATQLEHLWPPTEPTSPSRALKFRYTGDGTDLPDFIASLVGIPLVTVRDVVIGMRGDDTELVAQLGDFWFHTDATFVPAPPRWMAILVQEADEGGALDLLPTEFLDPARLSALVGYQAQDGTLTAPALEPVPGVARPGRVRYRQDRMTDAGNPMALADVHEAVREAAEQGTVPAGELGPGDCLLLDNWTVLHRRTAFEGRRVIRRLWLDPAPGHGGGA</sequence>
<evidence type="ECO:0000259" key="3">
    <source>
        <dbReference type="Pfam" id="PF02668"/>
    </source>
</evidence>
<keyword evidence="4" id="KW-0223">Dioxygenase</keyword>
<dbReference type="Gene3D" id="3.60.130.10">
    <property type="entry name" value="Clavaminate synthase-like"/>
    <property type="match status" value="1"/>
</dbReference>